<gene>
    <name evidence="3" type="ORF">G3T16_19115</name>
</gene>
<feature type="transmembrane region" description="Helical" evidence="1">
    <location>
        <begin position="162"/>
        <end position="181"/>
    </location>
</feature>
<dbReference type="GO" id="GO:0016020">
    <property type="term" value="C:membrane"/>
    <property type="evidence" value="ECO:0007669"/>
    <property type="project" value="InterPro"/>
</dbReference>
<accession>A0A6C0U5T4</accession>
<dbReference type="InterPro" id="IPR006685">
    <property type="entry name" value="MscS_channel_2nd"/>
</dbReference>
<protein>
    <submittedName>
        <fullName evidence="3">Mechanosensitive ion channel family protein</fullName>
    </submittedName>
</protein>
<keyword evidence="1" id="KW-1133">Transmembrane helix</keyword>
<dbReference type="SUPFAM" id="SSF50182">
    <property type="entry name" value="Sm-like ribonucleoproteins"/>
    <property type="match status" value="1"/>
</dbReference>
<evidence type="ECO:0000256" key="1">
    <source>
        <dbReference type="SAM" id="Phobius"/>
    </source>
</evidence>
<sequence length="362" mass="40365">MDIDTMSFWLSQPAIRLALAVLAALMIGIVTHKIVYRLLLRLTARLPSANLFVGYTRPPAMLLLPTVFVLPVWLGAPDWRWLAALQHANALVVIGALTWMAMALIQGGMQVIISRHPLTVADNLAARRIYTQARVIGRSVQLIVLLVGVAIMLMTFPGVRAVGASLLASAGLVGIVAAVAAQPMLSNLMAGLQIALSQPIRIDDVLIVEGEWGRVEEITGTYVVLAIWDSRRLIIPLQWFIQHPFENWTRRTAELLGTVFLWLDFSTPLQPLRAELQRICEQAPEWDGRVASIQVTDASERCMQLRILVSAADSGRAWELRCRVREALISFLQREHSGALPRYRAELDIVNRRNSQTEKIDH</sequence>
<dbReference type="KEGG" id="kim:G3T16_19115"/>
<keyword evidence="1" id="KW-0812">Transmembrane</keyword>
<dbReference type="PANTHER" id="PTHR30566">
    <property type="entry name" value="YNAI-RELATED MECHANOSENSITIVE ION CHANNEL"/>
    <property type="match status" value="1"/>
</dbReference>
<organism evidence="3 4">
    <name type="scientific">Kineobactrum salinum</name>
    <dbReference type="NCBI Taxonomy" id="2708301"/>
    <lineage>
        <taxon>Bacteria</taxon>
        <taxon>Pseudomonadati</taxon>
        <taxon>Pseudomonadota</taxon>
        <taxon>Gammaproteobacteria</taxon>
        <taxon>Cellvibrionales</taxon>
        <taxon>Halieaceae</taxon>
        <taxon>Kineobactrum</taxon>
    </lineage>
</organism>
<feature type="transmembrane region" description="Helical" evidence="1">
    <location>
        <begin position="135"/>
        <end position="156"/>
    </location>
</feature>
<feature type="transmembrane region" description="Helical" evidence="1">
    <location>
        <begin position="15"/>
        <end position="39"/>
    </location>
</feature>
<dbReference type="Pfam" id="PF00924">
    <property type="entry name" value="MS_channel_2nd"/>
    <property type="match status" value="1"/>
</dbReference>
<reference evidence="3 4" key="1">
    <citation type="submission" date="2020-02" db="EMBL/GenBank/DDBJ databases">
        <title>Genome sequencing for Kineobactrum sp. M2.</title>
        <authorList>
            <person name="Park S.-J."/>
        </authorList>
    </citation>
    <scope>NUCLEOTIDE SEQUENCE [LARGE SCALE GENOMIC DNA]</scope>
    <source>
        <strain evidence="3 4">M2</strain>
    </source>
</reference>
<dbReference type="Gene3D" id="1.10.287.1260">
    <property type="match status" value="1"/>
</dbReference>
<dbReference type="EMBL" id="CP048711">
    <property type="protein sequence ID" value="QIB67203.1"/>
    <property type="molecule type" value="Genomic_DNA"/>
</dbReference>
<evidence type="ECO:0000313" key="4">
    <source>
        <dbReference type="Proteomes" id="UP000477680"/>
    </source>
</evidence>
<keyword evidence="1" id="KW-0472">Membrane</keyword>
<feature type="transmembrane region" description="Helical" evidence="1">
    <location>
        <begin position="88"/>
        <end position="105"/>
    </location>
</feature>
<name>A0A6C0U5T4_9GAMM</name>
<dbReference type="GO" id="GO:0008381">
    <property type="term" value="F:mechanosensitive monoatomic ion channel activity"/>
    <property type="evidence" value="ECO:0007669"/>
    <property type="project" value="UniProtKB-ARBA"/>
</dbReference>
<feature type="transmembrane region" description="Helical" evidence="1">
    <location>
        <begin position="60"/>
        <end position="76"/>
    </location>
</feature>
<feature type="domain" description="Mechanosensitive ion channel MscS" evidence="2">
    <location>
        <begin position="185"/>
        <end position="250"/>
    </location>
</feature>
<dbReference type="AlphaFoldDB" id="A0A6C0U5T4"/>
<evidence type="ECO:0000259" key="2">
    <source>
        <dbReference type="Pfam" id="PF00924"/>
    </source>
</evidence>
<dbReference type="InterPro" id="IPR010920">
    <property type="entry name" value="LSM_dom_sf"/>
</dbReference>
<keyword evidence="4" id="KW-1185">Reference proteome</keyword>
<dbReference type="PANTHER" id="PTHR30566:SF25">
    <property type="entry name" value="INNER MEMBRANE PROTEIN"/>
    <property type="match status" value="1"/>
</dbReference>
<dbReference type="Proteomes" id="UP000477680">
    <property type="component" value="Chromosome"/>
</dbReference>
<proteinExistence type="predicted"/>
<evidence type="ECO:0000313" key="3">
    <source>
        <dbReference type="EMBL" id="QIB67203.1"/>
    </source>
</evidence>